<dbReference type="InterPro" id="IPR031121">
    <property type="entry name" value="RIK/BLOM7"/>
</dbReference>
<dbReference type="SUPFAM" id="SSF54791">
    <property type="entry name" value="Eukaryotic type KH-domain (KH-domain type I)"/>
    <property type="match status" value="1"/>
</dbReference>
<gene>
    <name evidence="4" type="ORF">PSHT_10939</name>
</gene>
<evidence type="ECO:0000259" key="3">
    <source>
        <dbReference type="SMART" id="SM00322"/>
    </source>
</evidence>
<organism evidence="4 5">
    <name type="scientific">Puccinia striiformis</name>
    <dbReference type="NCBI Taxonomy" id="27350"/>
    <lineage>
        <taxon>Eukaryota</taxon>
        <taxon>Fungi</taxon>
        <taxon>Dikarya</taxon>
        <taxon>Basidiomycota</taxon>
        <taxon>Pucciniomycotina</taxon>
        <taxon>Pucciniomycetes</taxon>
        <taxon>Pucciniales</taxon>
        <taxon>Pucciniaceae</taxon>
        <taxon>Puccinia</taxon>
    </lineage>
</organism>
<protein>
    <recommendedName>
        <fullName evidence="3">K Homology domain-containing protein</fullName>
    </recommendedName>
</protein>
<feature type="region of interest" description="Disordered" evidence="2">
    <location>
        <begin position="334"/>
        <end position="358"/>
    </location>
</feature>
<feature type="compositionally biased region" description="Low complexity" evidence="2">
    <location>
        <begin position="27"/>
        <end position="37"/>
    </location>
</feature>
<reference evidence="4 5" key="1">
    <citation type="submission" date="2017-12" db="EMBL/GenBank/DDBJ databases">
        <title>Gene loss provides genomic basis for host adaptation in cereal stripe rust fungi.</title>
        <authorList>
            <person name="Xia C."/>
        </authorList>
    </citation>
    <scope>NUCLEOTIDE SEQUENCE [LARGE SCALE GENOMIC DNA]</scope>
    <source>
        <strain evidence="4 5">93TX-2</strain>
    </source>
</reference>
<dbReference type="Gene3D" id="3.30.1370.10">
    <property type="entry name" value="K Homology domain, type 1"/>
    <property type="match status" value="2"/>
</dbReference>
<dbReference type="InterPro" id="IPR036612">
    <property type="entry name" value="KH_dom_type_1_sf"/>
</dbReference>
<feature type="compositionally biased region" description="Basic and acidic residues" evidence="2">
    <location>
        <begin position="59"/>
        <end position="77"/>
    </location>
</feature>
<evidence type="ECO:0000313" key="4">
    <source>
        <dbReference type="EMBL" id="POW05103.1"/>
    </source>
</evidence>
<accession>A0A2S4V6E6</accession>
<reference evidence="5" key="2">
    <citation type="journal article" date="2018" name="BMC Genomics">
        <title>Genomic insights into host adaptation between the wheat stripe rust pathogen (Puccinia striiformis f. sp. tritici) and the barley stripe rust pathogen (Puccinia striiformis f. sp. hordei).</title>
        <authorList>
            <person name="Xia C."/>
            <person name="Wang M."/>
            <person name="Yin C."/>
            <person name="Cornejo O.E."/>
            <person name="Hulbert S.H."/>
            <person name="Chen X."/>
        </authorList>
    </citation>
    <scope>NUCLEOTIDE SEQUENCE [LARGE SCALE GENOMIC DNA]</scope>
    <source>
        <strain evidence="5">93TX-2</strain>
    </source>
</reference>
<keyword evidence="5" id="KW-1185">Reference proteome</keyword>
<dbReference type="PANTHER" id="PTHR15744:SF0">
    <property type="entry name" value="KH HOMOLOGY DOMAIN-CONTAINING PROTEIN 4"/>
    <property type="match status" value="1"/>
</dbReference>
<dbReference type="GO" id="GO:0005634">
    <property type="term" value="C:nucleus"/>
    <property type="evidence" value="ECO:0007669"/>
    <property type="project" value="InterPro"/>
</dbReference>
<dbReference type="Pfam" id="PF23469">
    <property type="entry name" value="KH_12"/>
    <property type="match status" value="1"/>
</dbReference>
<evidence type="ECO:0000313" key="5">
    <source>
        <dbReference type="Proteomes" id="UP000238274"/>
    </source>
</evidence>
<dbReference type="VEuPathDB" id="FungiDB:PSHT_10939"/>
<feature type="compositionally biased region" description="Low complexity" evidence="2">
    <location>
        <begin position="349"/>
        <end position="358"/>
    </location>
</feature>
<dbReference type="InterPro" id="IPR055256">
    <property type="entry name" value="KH_1_KHDC4/BBP-like"/>
</dbReference>
<name>A0A2S4V6E6_9BASI</name>
<feature type="region of interest" description="Disordered" evidence="2">
    <location>
        <begin position="1"/>
        <end position="37"/>
    </location>
</feature>
<evidence type="ECO:0000256" key="2">
    <source>
        <dbReference type="SAM" id="MobiDB-lite"/>
    </source>
</evidence>
<dbReference type="SMART" id="SM00322">
    <property type="entry name" value="KH"/>
    <property type="match status" value="1"/>
</dbReference>
<dbReference type="GO" id="GO:0003723">
    <property type="term" value="F:RNA binding"/>
    <property type="evidence" value="ECO:0007669"/>
    <property type="project" value="UniProtKB-UniRule"/>
</dbReference>
<feature type="domain" description="K Homology" evidence="3">
    <location>
        <begin position="203"/>
        <end position="288"/>
    </location>
</feature>
<comment type="caution">
    <text evidence="4">The sequence shown here is derived from an EMBL/GenBank/DDBJ whole genome shotgun (WGS) entry which is preliminary data.</text>
</comment>
<feature type="region of interest" description="Disordered" evidence="2">
    <location>
        <begin position="407"/>
        <end position="438"/>
    </location>
</feature>
<feature type="compositionally biased region" description="Low complexity" evidence="2">
    <location>
        <begin position="407"/>
        <end position="422"/>
    </location>
</feature>
<dbReference type="CDD" id="cd22386">
    <property type="entry name" value="KH-I_KHDC4_rpt2"/>
    <property type="match status" value="1"/>
</dbReference>
<dbReference type="PROSITE" id="PS50084">
    <property type="entry name" value="KH_TYPE_1"/>
    <property type="match status" value="1"/>
</dbReference>
<sequence length="438" mass="48651">MSERKRKWDSGPDGTANTKVKVEETTNETNTESNGAADAAAAIAARIAAQYAPAPVKSKSNEPPKYEKDKPEVNDPEFVKDIDINDQRNRYLLTKGPTQAEVINLFTSISHRTLRADFSLLQIQAETGCSVTTKGQWYPDRTKAHDRDPPLYLHLTATSQEVLDKGIAKVNELIEQDLGPLTEAPFVHQRRERREPRERQKWPEHKLEIGLENLRNFNVRAKVVGPGGMFVKYIQSETGSRVQIKGVGSGFYESDTGAESTEPMHINITGPDDTQNIKAKELAEDLLEVVKEKWAEAKAVMTKLRHSIIRRWSINPSNAFAVRTTSLTIVRRCPTTSCERRPPLPTGDASAGQPGAATPAAGQDYSAYYAQYYAQQAQTMTAEQRAYYNSPEYTAWYQQYLQYQQQAQATGGVNPMAAAEDVAPPPPPEPAPEPPPPS</sequence>
<dbReference type="Pfam" id="PF22675">
    <property type="entry name" value="KH-I_KHDC4-BBP"/>
    <property type="match status" value="1"/>
</dbReference>
<dbReference type="InterPro" id="IPR047889">
    <property type="entry name" value="KHDC4_KH-I_second"/>
</dbReference>
<feature type="compositionally biased region" description="Pro residues" evidence="2">
    <location>
        <begin position="423"/>
        <end position="438"/>
    </location>
</feature>
<dbReference type="InterPro" id="IPR004087">
    <property type="entry name" value="KH_dom"/>
</dbReference>
<dbReference type="OrthoDB" id="397265at2759"/>
<dbReference type="InterPro" id="IPR056149">
    <property type="entry name" value="PRP5/DDX46/KHDC4_KH"/>
</dbReference>
<reference evidence="5" key="3">
    <citation type="journal article" date="2018" name="Mol. Plant Microbe Interact.">
        <title>Genome sequence resources for the wheat stripe rust pathogen (Puccinia striiformis f. sp. tritici) and the barley stripe rust pathogen (Puccinia striiformis f. sp. hordei).</title>
        <authorList>
            <person name="Xia C."/>
            <person name="Wang M."/>
            <person name="Yin C."/>
            <person name="Cornejo O.E."/>
            <person name="Hulbert S.H."/>
            <person name="Chen X."/>
        </authorList>
    </citation>
    <scope>NUCLEOTIDE SEQUENCE [LARGE SCALE GENOMIC DNA]</scope>
    <source>
        <strain evidence="5">93TX-2</strain>
    </source>
</reference>
<dbReference type="FunFam" id="3.30.1370.10:FF:000037">
    <property type="entry name" value="KH domain protein"/>
    <property type="match status" value="1"/>
</dbReference>
<feature type="region of interest" description="Disordered" evidence="2">
    <location>
        <begin position="51"/>
        <end position="77"/>
    </location>
</feature>
<dbReference type="PANTHER" id="PTHR15744">
    <property type="entry name" value="BLOM7"/>
    <property type="match status" value="1"/>
</dbReference>
<feature type="compositionally biased region" description="Basic and acidic residues" evidence="2">
    <location>
        <begin position="1"/>
        <end position="10"/>
    </location>
</feature>
<keyword evidence="1" id="KW-0694">RNA-binding</keyword>
<proteinExistence type="predicted"/>
<dbReference type="AlphaFoldDB" id="A0A2S4V6E6"/>
<dbReference type="Proteomes" id="UP000238274">
    <property type="component" value="Unassembled WGS sequence"/>
</dbReference>
<dbReference type="EMBL" id="PKSM01000175">
    <property type="protein sequence ID" value="POW05103.1"/>
    <property type="molecule type" value="Genomic_DNA"/>
</dbReference>
<evidence type="ECO:0000256" key="1">
    <source>
        <dbReference type="PROSITE-ProRule" id="PRU00117"/>
    </source>
</evidence>
<dbReference type="VEuPathDB" id="FungiDB:PSTT_02872"/>